<dbReference type="Pfam" id="PF17764">
    <property type="entry name" value="PriA_3primeBD"/>
    <property type="match status" value="1"/>
</dbReference>
<keyword evidence="1" id="KW-0547">Nucleotide-binding</keyword>
<dbReference type="EC" id="3.6.4.-" evidence="5"/>
<dbReference type="PANTHER" id="PTHR30580:SF1">
    <property type="entry name" value="COMF OPERON PROTEIN 1"/>
    <property type="match status" value="1"/>
</dbReference>
<evidence type="ECO:0000256" key="3">
    <source>
        <dbReference type="ARBA" id="ARBA00023125"/>
    </source>
</evidence>
<accession>A0A645G1T3</accession>
<dbReference type="EMBL" id="VSSQ01068400">
    <property type="protein sequence ID" value="MPN20595.1"/>
    <property type="molecule type" value="Genomic_DNA"/>
</dbReference>
<dbReference type="GO" id="GO:0006310">
    <property type="term" value="P:DNA recombination"/>
    <property type="evidence" value="ECO:0007669"/>
    <property type="project" value="TreeGrafter"/>
</dbReference>
<dbReference type="AlphaFoldDB" id="A0A645G1T3"/>
<keyword evidence="3" id="KW-0238">DNA-binding</keyword>
<keyword evidence="2" id="KW-0067">ATP-binding</keyword>
<dbReference type="FunFam" id="3.40.1440.60:FF:000001">
    <property type="entry name" value="Primosomal protein N"/>
    <property type="match status" value="1"/>
</dbReference>
<dbReference type="GO" id="GO:0003677">
    <property type="term" value="F:DNA binding"/>
    <property type="evidence" value="ECO:0007669"/>
    <property type="project" value="UniProtKB-KW"/>
</dbReference>
<feature type="domain" description="Primosomal protein N' 3' DNA-binding" evidence="4">
    <location>
        <begin position="35"/>
        <end position="135"/>
    </location>
</feature>
<comment type="caution">
    <text evidence="5">The sequence shown here is derived from an EMBL/GenBank/DDBJ whole genome shotgun (WGS) entry which is preliminary data.</text>
</comment>
<dbReference type="GO" id="GO:0006302">
    <property type="term" value="P:double-strand break repair"/>
    <property type="evidence" value="ECO:0007669"/>
    <property type="project" value="TreeGrafter"/>
</dbReference>
<evidence type="ECO:0000256" key="2">
    <source>
        <dbReference type="ARBA" id="ARBA00022840"/>
    </source>
</evidence>
<dbReference type="PANTHER" id="PTHR30580">
    <property type="entry name" value="PRIMOSOMAL PROTEIN N"/>
    <property type="match status" value="1"/>
</dbReference>
<evidence type="ECO:0000313" key="5">
    <source>
        <dbReference type="EMBL" id="MPN20595.1"/>
    </source>
</evidence>
<dbReference type="Gene3D" id="3.40.1440.60">
    <property type="entry name" value="PriA, 3(prime) DNA-binding domain"/>
    <property type="match status" value="1"/>
</dbReference>
<organism evidence="5">
    <name type="scientific">bioreactor metagenome</name>
    <dbReference type="NCBI Taxonomy" id="1076179"/>
    <lineage>
        <taxon>unclassified sequences</taxon>
        <taxon>metagenomes</taxon>
        <taxon>ecological metagenomes</taxon>
    </lineage>
</organism>
<dbReference type="GO" id="GO:0043138">
    <property type="term" value="F:3'-5' DNA helicase activity"/>
    <property type="evidence" value="ECO:0007669"/>
    <property type="project" value="TreeGrafter"/>
</dbReference>
<dbReference type="GO" id="GO:0005524">
    <property type="term" value="F:ATP binding"/>
    <property type="evidence" value="ECO:0007669"/>
    <property type="project" value="UniProtKB-KW"/>
</dbReference>
<gene>
    <name evidence="5" type="primary">priA_42</name>
    <name evidence="5" type="ORF">SDC9_167974</name>
</gene>
<sequence length="209" mass="23079">MKNPCDFSVLTPKLHYSAFRLKWQAAKGGRQMIAKVALDLRIFSIDKEYDYLLPEAFEGVAMPGMRIIVPFGSGNRRMQGLILSVEETSPYPKLKEVAQLLDDEPLLSSAQLAMLRFVKERCFCTYFDVLRTMLPAGIRFAPADILEVAAPSSGDEELLGAIARLRAPTVERLSAELGRPVGGDVARLLEKGALRKKAVRTGLAEGNVR</sequence>
<evidence type="ECO:0000259" key="4">
    <source>
        <dbReference type="Pfam" id="PF17764"/>
    </source>
</evidence>
<dbReference type="GO" id="GO:0006270">
    <property type="term" value="P:DNA replication initiation"/>
    <property type="evidence" value="ECO:0007669"/>
    <property type="project" value="TreeGrafter"/>
</dbReference>
<reference evidence="5" key="1">
    <citation type="submission" date="2019-08" db="EMBL/GenBank/DDBJ databases">
        <authorList>
            <person name="Kucharzyk K."/>
            <person name="Murdoch R.W."/>
            <person name="Higgins S."/>
            <person name="Loffler F."/>
        </authorList>
    </citation>
    <scope>NUCLEOTIDE SEQUENCE</scope>
</reference>
<proteinExistence type="predicted"/>
<keyword evidence="5" id="KW-0378">Hydrolase</keyword>
<dbReference type="GO" id="GO:0016787">
    <property type="term" value="F:hydrolase activity"/>
    <property type="evidence" value="ECO:0007669"/>
    <property type="project" value="UniProtKB-KW"/>
</dbReference>
<evidence type="ECO:0000256" key="1">
    <source>
        <dbReference type="ARBA" id="ARBA00022741"/>
    </source>
</evidence>
<protein>
    <submittedName>
        <fullName evidence="5">Primosomal protein N</fullName>
        <ecNumber evidence="5">3.6.4.-</ecNumber>
    </submittedName>
</protein>
<dbReference type="InterPro" id="IPR041222">
    <property type="entry name" value="PriA_3primeBD"/>
</dbReference>
<dbReference type="InterPro" id="IPR042115">
    <property type="entry name" value="PriA_3primeBD_sf"/>
</dbReference>
<name>A0A645G1T3_9ZZZZ</name>